<dbReference type="AlphaFoldDB" id="A0A6V7QW73"/>
<sequence length="358" mass="40477">MSSYPRVHHRSLDEGVYHEPSATKNTVKRTKVNTSIEEYARASKLHYDPHTTYAERIADRDSRVLPNEWEFLVKYWNSDSALDRSAKNKATRKKQDITHTAGTKCFARFAIQKFSSHHPKIVQKNISRDDLLVMALGEKKCGNYVRCCRLGAAPSEVFGPNPTRAECLRMLSETKRIAEEKKHVTQKEIVEMRQEILMIRAKLETIEKRSQDLNTIEDRDIPSNPIGTSNPIGSAQVNSSCKNNIPSEEPPSNEMQFSESNFEEVHTMLDNGGGVEVYLKSLRKPHKYIAQGSLFSTNPNTKIDGAELRSQCWEVQINVPIEPNEPLLRSYGSFQTIRNADLSCIAIGGSVGELEFPP</sequence>
<organism evidence="4">
    <name type="scientific">Ananas comosus var. bracteatus</name>
    <name type="common">red pineapple</name>
    <dbReference type="NCBI Taxonomy" id="296719"/>
    <lineage>
        <taxon>Eukaryota</taxon>
        <taxon>Viridiplantae</taxon>
        <taxon>Streptophyta</taxon>
        <taxon>Embryophyta</taxon>
        <taxon>Tracheophyta</taxon>
        <taxon>Spermatophyta</taxon>
        <taxon>Magnoliopsida</taxon>
        <taxon>Liliopsida</taxon>
        <taxon>Poales</taxon>
        <taxon>Bromeliaceae</taxon>
        <taxon>Bromelioideae</taxon>
        <taxon>Ananas</taxon>
    </lineage>
</organism>
<dbReference type="PANTHER" id="PTHR33144">
    <property type="entry name" value="OS10G0409366 PROTEIN-RELATED"/>
    <property type="match status" value="1"/>
</dbReference>
<dbReference type="Pfam" id="PF03004">
    <property type="entry name" value="Transposase_24"/>
    <property type="match status" value="1"/>
</dbReference>
<gene>
    <name evidence="4" type="ORF">CB5_LOCUS30186</name>
</gene>
<feature type="domain" description="Transposase Tnp1/En/Spm-like" evidence="3">
    <location>
        <begin position="276"/>
        <end position="340"/>
    </location>
</feature>
<reference evidence="4" key="1">
    <citation type="submission" date="2020-07" db="EMBL/GenBank/DDBJ databases">
        <authorList>
            <person name="Lin J."/>
        </authorList>
    </citation>
    <scope>NUCLEOTIDE SEQUENCE</scope>
</reference>
<dbReference type="EMBL" id="CAJEUB010000029">
    <property type="protein sequence ID" value="CAD1846975.1"/>
    <property type="molecule type" value="Genomic_DNA"/>
</dbReference>
<feature type="compositionally biased region" description="Polar residues" evidence="2">
    <location>
        <begin position="225"/>
        <end position="246"/>
    </location>
</feature>
<dbReference type="PANTHER" id="PTHR33144:SF45">
    <property type="entry name" value="TRANSPOSASE TNP1_EN_SPM-LIKE DOMAIN-CONTAINING PROTEIN"/>
    <property type="match status" value="1"/>
</dbReference>
<accession>A0A6V7QW73</accession>
<feature type="region of interest" description="Disordered" evidence="2">
    <location>
        <begin position="217"/>
        <end position="255"/>
    </location>
</feature>
<protein>
    <recommendedName>
        <fullName evidence="3">Transposase Tnp1/En/Spm-like domain-containing protein</fullName>
    </recommendedName>
</protein>
<feature type="region of interest" description="Disordered" evidence="2">
    <location>
        <begin position="1"/>
        <end position="26"/>
    </location>
</feature>
<dbReference type="InterPro" id="IPR004252">
    <property type="entry name" value="Probable_transposase_24"/>
</dbReference>
<dbReference type="Pfam" id="PF03017">
    <property type="entry name" value="Transposase_23"/>
    <property type="match status" value="1"/>
</dbReference>
<keyword evidence="1" id="KW-0175">Coiled coil</keyword>
<evidence type="ECO:0000259" key="3">
    <source>
        <dbReference type="Pfam" id="PF03017"/>
    </source>
</evidence>
<evidence type="ECO:0000313" key="4">
    <source>
        <dbReference type="EMBL" id="CAD1846975.1"/>
    </source>
</evidence>
<feature type="coiled-coil region" evidence="1">
    <location>
        <begin position="175"/>
        <end position="209"/>
    </location>
</feature>
<evidence type="ECO:0000256" key="1">
    <source>
        <dbReference type="SAM" id="Coils"/>
    </source>
</evidence>
<evidence type="ECO:0000256" key="2">
    <source>
        <dbReference type="SAM" id="MobiDB-lite"/>
    </source>
</evidence>
<dbReference type="InterPro" id="IPR004264">
    <property type="entry name" value="Transposase_23"/>
</dbReference>
<name>A0A6V7QW73_ANACO</name>
<proteinExistence type="predicted"/>